<evidence type="ECO:0000313" key="8">
    <source>
        <dbReference type="Proteomes" id="UP001139648"/>
    </source>
</evidence>
<keyword evidence="3 7" id="KW-0418">Kinase</keyword>
<evidence type="ECO:0000256" key="1">
    <source>
        <dbReference type="ARBA" id="ARBA00022679"/>
    </source>
</evidence>
<evidence type="ECO:0000256" key="4">
    <source>
        <dbReference type="ARBA" id="ARBA00022840"/>
    </source>
</evidence>
<keyword evidence="8" id="KW-1185">Reference proteome</keyword>
<keyword evidence="1" id="KW-0808">Transferase</keyword>
<reference evidence="7" key="1">
    <citation type="submission" date="2022-06" db="EMBL/GenBank/DDBJ databases">
        <title>Sequencing the genomes of 1000 actinobacteria strains.</title>
        <authorList>
            <person name="Klenk H.-P."/>
        </authorList>
    </citation>
    <scope>NUCLEOTIDE SEQUENCE</scope>
    <source>
        <strain evidence="7">DSM 46694</strain>
    </source>
</reference>
<dbReference type="Proteomes" id="UP001139648">
    <property type="component" value="Unassembled WGS sequence"/>
</dbReference>
<evidence type="ECO:0000259" key="6">
    <source>
        <dbReference type="PROSITE" id="PS50011"/>
    </source>
</evidence>
<dbReference type="Gene3D" id="1.10.510.10">
    <property type="entry name" value="Transferase(Phosphotransferase) domain 1"/>
    <property type="match status" value="1"/>
</dbReference>
<dbReference type="PANTHER" id="PTHR43289">
    <property type="entry name" value="MITOGEN-ACTIVATED PROTEIN KINASE KINASE KINASE 20-RELATED"/>
    <property type="match status" value="1"/>
</dbReference>
<dbReference type="PROSITE" id="PS00108">
    <property type="entry name" value="PROTEIN_KINASE_ST"/>
    <property type="match status" value="1"/>
</dbReference>
<dbReference type="SUPFAM" id="SSF56112">
    <property type="entry name" value="Protein kinase-like (PK-like)"/>
    <property type="match status" value="1"/>
</dbReference>
<dbReference type="RefSeq" id="WP_253745285.1">
    <property type="nucleotide sequence ID" value="NZ_BAABKA010000067.1"/>
</dbReference>
<comment type="caution">
    <text evidence="7">The sequence shown here is derived from an EMBL/GenBank/DDBJ whole genome shotgun (WGS) entry which is preliminary data.</text>
</comment>
<dbReference type="PANTHER" id="PTHR43289:SF34">
    <property type="entry name" value="SERINE_THREONINE-PROTEIN KINASE YBDM-RELATED"/>
    <property type="match status" value="1"/>
</dbReference>
<evidence type="ECO:0000313" key="7">
    <source>
        <dbReference type="EMBL" id="MCP2358192.1"/>
    </source>
</evidence>
<dbReference type="GO" id="GO:0004674">
    <property type="term" value="F:protein serine/threonine kinase activity"/>
    <property type="evidence" value="ECO:0007669"/>
    <property type="project" value="UniProtKB-KW"/>
</dbReference>
<sequence>MTAQGEEDQSQRIGPYRIVRKLGQGGMGIVHLAQDAQFRLVAVKVLRPELADDEGFRRRFAREAQAARQVARFCTAPVLDAGIDGKVAYLVTEYVDGPDLSEVVAAHGSMEGANLEALAVGVATALAAIHQVGVVHRDLKPSNILLSAVGPRVIDFGIARIVEPDATQSAVISGTPAYMAPEQANGGILTSAGDIFAWGCVVTYAGIGRPPFGTGPIPQVLLRIAHHEPVLDGLDERLRPLVARALRKDPADRPSAQQLLDHLLGRERATTIAATRAVSDAWTPLVAPDEPPPSPPRPPRRWVRPAIATAVAVAITAGVWTAVFRPWQQSPATASPATTTTAIATTTITGPAVASTPDATGAGTPGTQKTGRLFIHTNARGEQVRGHLQIDSLAWQGDNVMLRYTVRNDDAQATINLYHLIEQGGMTTDGIELILPDQPFPFTPMIEDGRCACSVWPPDAFLYAGKSTRGYAAFRRVPRSAKIVDLDLKDVGLFKNVVITR</sequence>
<dbReference type="InterPro" id="IPR000719">
    <property type="entry name" value="Prot_kinase_dom"/>
</dbReference>
<gene>
    <name evidence="7" type="ORF">HD597_005212</name>
</gene>
<evidence type="ECO:0000256" key="2">
    <source>
        <dbReference type="ARBA" id="ARBA00022741"/>
    </source>
</evidence>
<dbReference type="Gene3D" id="3.30.200.20">
    <property type="entry name" value="Phosphorylase Kinase, domain 1"/>
    <property type="match status" value="1"/>
</dbReference>
<accession>A0A9X2K2A8</accession>
<protein>
    <submittedName>
        <fullName evidence="7">Serine/threonine protein kinase</fullName>
    </submittedName>
</protein>
<proteinExistence type="predicted"/>
<dbReference type="InterPro" id="IPR011009">
    <property type="entry name" value="Kinase-like_dom_sf"/>
</dbReference>
<dbReference type="EMBL" id="JAMZEB010000002">
    <property type="protein sequence ID" value="MCP2358192.1"/>
    <property type="molecule type" value="Genomic_DNA"/>
</dbReference>
<evidence type="ECO:0000256" key="5">
    <source>
        <dbReference type="PROSITE-ProRule" id="PRU10141"/>
    </source>
</evidence>
<dbReference type="InterPro" id="IPR017441">
    <property type="entry name" value="Protein_kinase_ATP_BS"/>
</dbReference>
<dbReference type="SMART" id="SM00220">
    <property type="entry name" value="S_TKc"/>
    <property type="match status" value="1"/>
</dbReference>
<keyword evidence="4 5" id="KW-0067">ATP-binding</keyword>
<organism evidence="7 8">
    <name type="scientific">Nonomuraea thailandensis</name>
    <dbReference type="NCBI Taxonomy" id="1188745"/>
    <lineage>
        <taxon>Bacteria</taxon>
        <taxon>Bacillati</taxon>
        <taxon>Actinomycetota</taxon>
        <taxon>Actinomycetes</taxon>
        <taxon>Streptosporangiales</taxon>
        <taxon>Streptosporangiaceae</taxon>
        <taxon>Nonomuraea</taxon>
    </lineage>
</organism>
<evidence type="ECO:0000256" key="3">
    <source>
        <dbReference type="ARBA" id="ARBA00022777"/>
    </source>
</evidence>
<feature type="domain" description="Protein kinase" evidence="6">
    <location>
        <begin position="16"/>
        <end position="265"/>
    </location>
</feature>
<keyword evidence="7" id="KW-0723">Serine/threonine-protein kinase</keyword>
<dbReference type="GO" id="GO:0005524">
    <property type="term" value="F:ATP binding"/>
    <property type="evidence" value="ECO:0007669"/>
    <property type="project" value="UniProtKB-UniRule"/>
</dbReference>
<dbReference type="Pfam" id="PF00069">
    <property type="entry name" value="Pkinase"/>
    <property type="match status" value="1"/>
</dbReference>
<dbReference type="CDD" id="cd14014">
    <property type="entry name" value="STKc_PknB_like"/>
    <property type="match status" value="1"/>
</dbReference>
<dbReference type="InterPro" id="IPR008271">
    <property type="entry name" value="Ser/Thr_kinase_AS"/>
</dbReference>
<dbReference type="AlphaFoldDB" id="A0A9X2K2A8"/>
<feature type="binding site" evidence="5">
    <location>
        <position position="44"/>
    </location>
    <ligand>
        <name>ATP</name>
        <dbReference type="ChEBI" id="CHEBI:30616"/>
    </ligand>
</feature>
<dbReference type="PROSITE" id="PS50011">
    <property type="entry name" value="PROTEIN_KINASE_DOM"/>
    <property type="match status" value="1"/>
</dbReference>
<name>A0A9X2K2A8_9ACTN</name>
<dbReference type="PROSITE" id="PS00107">
    <property type="entry name" value="PROTEIN_KINASE_ATP"/>
    <property type="match status" value="1"/>
</dbReference>
<keyword evidence="2 5" id="KW-0547">Nucleotide-binding</keyword>